<name>A0A4U5NIS7_STECR</name>
<accession>A0A4U5NIS7</accession>
<organism evidence="1 2">
    <name type="scientific">Steinernema carpocapsae</name>
    <name type="common">Entomopathogenic nematode</name>
    <dbReference type="NCBI Taxonomy" id="34508"/>
    <lineage>
        <taxon>Eukaryota</taxon>
        <taxon>Metazoa</taxon>
        <taxon>Ecdysozoa</taxon>
        <taxon>Nematoda</taxon>
        <taxon>Chromadorea</taxon>
        <taxon>Rhabditida</taxon>
        <taxon>Tylenchina</taxon>
        <taxon>Panagrolaimomorpha</taxon>
        <taxon>Strongyloidoidea</taxon>
        <taxon>Steinernematidae</taxon>
        <taxon>Steinernema</taxon>
    </lineage>
</organism>
<dbReference type="EMBL" id="AZBU02000004">
    <property type="protein sequence ID" value="TKR82611.1"/>
    <property type="molecule type" value="Genomic_DNA"/>
</dbReference>
<evidence type="ECO:0000313" key="1">
    <source>
        <dbReference type="EMBL" id="TKR82611.1"/>
    </source>
</evidence>
<reference evidence="1 2" key="2">
    <citation type="journal article" date="2019" name="G3 (Bethesda)">
        <title>Hybrid Assembly of the Genome of the Entomopathogenic Nematode Steinernema carpocapsae Identifies the X-Chromosome.</title>
        <authorList>
            <person name="Serra L."/>
            <person name="Macchietto M."/>
            <person name="Macias-Munoz A."/>
            <person name="McGill C.J."/>
            <person name="Rodriguez I.M."/>
            <person name="Rodriguez B."/>
            <person name="Murad R."/>
            <person name="Mortazavi A."/>
        </authorList>
    </citation>
    <scope>NUCLEOTIDE SEQUENCE [LARGE SCALE GENOMIC DNA]</scope>
    <source>
        <strain evidence="1 2">ALL</strain>
    </source>
</reference>
<reference evidence="1 2" key="1">
    <citation type="journal article" date="2015" name="Genome Biol.">
        <title>Comparative genomics of Steinernema reveals deeply conserved gene regulatory networks.</title>
        <authorList>
            <person name="Dillman A.R."/>
            <person name="Macchietto M."/>
            <person name="Porter C.F."/>
            <person name="Rogers A."/>
            <person name="Williams B."/>
            <person name="Antoshechkin I."/>
            <person name="Lee M.M."/>
            <person name="Goodwin Z."/>
            <person name="Lu X."/>
            <person name="Lewis E.E."/>
            <person name="Goodrich-Blair H."/>
            <person name="Stock S.P."/>
            <person name="Adams B.J."/>
            <person name="Sternberg P.W."/>
            <person name="Mortazavi A."/>
        </authorList>
    </citation>
    <scope>NUCLEOTIDE SEQUENCE [LARGE SCALE GENOMIC DNA]</scope>
    <source>
        <strain evidence="1 2">ALL</strain>
    </source>
</reference>
<proteinExistence type="predicted"/>
<keyword evidence="2" id="KW-1185">Reference proteome</keyword>
<dbReference type="Proteomes" id="UP000298663">
    <property type="component" value="Unassembled WGS sequence"/>
</dbReference>
<evidence type="ECO:0000313" key="2">
    <source>
        <dbReference type="Proteomes" id="UP000298663"/>
    </source>
</evidence>
<dbReference type="AlphaFoldDB" id="A0A4U5NIS7"/>
<gene>
    <name evidence="1" type="ORF">L596_016305</name>
</gene>
<sequence length="97" mass="10923">MQVSFISSSVLRRQATVDNGRPPLCSTGWSNTKQAPSEGWLKKRLARDMFVKKPWNLYISGATNLMRIGCGSCGQLFHQCRTSRTKWVLMVGSSKTR</sequence>
<protein>
    <submittedName>
        <fullName evidence="1">Uncharacterized protein</fullName>
    </submittedName>
</protein>
<comment type="caution">
    <text evidence="1">The sequence shown here is derived from an EMBL/GenBank/DDBJ whole genome shotgun (WGS) entry which is preliminary data.</text>
</comment>